<dbReference type="SUPFAM" id="SSF54001">
    <property type="entry name" value="Cysteine proteinases"/>
    <property type="match status" value="1"/>
</dbReference>
<dbReference type="Proteomes" id="UP001589707">
    <property type="component" value="Unassembled WGS sequence"/>
</dbReference>
<accession>A0ABV5WXJ0</accession>
<dbReference type="PRINTS" id="PR01543">
    <property type="entry name" value="ANATRNSFRASE"/>
</dbReference>
<dbReference type="PANTHER" id="PTHR11786:SF0">
    <property type="entry name" value="ARYLAMINE N-ACETYLTRANSFERASE 4-RELATED"/>
    <property type="match status" value="1"/>
</dbReference>
<reference evidence="4 5" key="1">
    <citation type="submission" date="2024-09" db="EMBL/GenBank/DDBJ databases">
        <authorList>
            <person name="Sun Q."/>
            <person name="Mori K."/>
        </authorList>
    </citation>
    <scope>NUCLEOTIDE SEQUENCE [LARGE SCALE GENOMIC DNA]</scope>
    <source>
        <strain evidence="4 5">JCM 11683</strain>
    </source>
</reference>
<dbReference type="InterPro" id="IPR038765">
    <property type="entry name" value="Papain-like_cys_pep_sf"/>
</dbReference>
<gene>
    <name evidence="4" type="ORF">ACFFN1_00400</name>
</gene>
<feature type="region of interest" description="Disordered" evidence="3">
    <location>
        <begin position="305"/>
        <end position="327"/>
    </location>
</feature>
<organism evidence="4 5">
    <name type="scientific">Brevibacterium otitidis</name>
    <dbReference type="NCBI Taxonomy" id="53364"/>
    <lineage>
        <taxon>Bacteria</taxon>
        <taxon>Bacillati</taxon>
        <taxon>Actinomycetota</taxon>
        <taxon>Actinomycetes</taxon>
        <taxon>Micrococcales</taxon>
        <taxon>Brevibacteriaceae</taxon>
        <taxon>Brevibacterium</taxon>
    </lineage>
</organism>
<proteinExistence type="inferred from homology"/>
<dbReference type="Gene3D" id="3.30.2140.10">
    <property type="entry name" value="Arylamine N-acetyltransferase"/>
    <property type="match status" value="1"/>
</dbReference>
<keyword evidence="5" id="KW-1185">Reference proteome</keyword>
<dbReference type="Gene3D" id="2.40.128.150">
    <property type="entry name" value="Cysteine proteinases"/>
    <property type="match status" value="1"/>
</dbReference>
<dbReference type="Pfam" id="PF00797">
    <property type="entry name" value="Acetyltransf_2"/>
    <property type="match status" value="1"/>
</dbReference>
<name>A0ABV5WXJ0_9MICO</name>
<evidence type="ECO:0000256" key="1">
    <source>
        <dbReference type="ARBA" id="ARBA00006547"/>
    </source>
</evidence>
<evidence type="ECO:0000313" key="5">
    <source>
        <dbReference type="Proteomes" id="UP001589707"/>
    </source>
</evidence>
<evidence type="ECO:0000256" key="2">
    <source>
        <dbReference type="RuleBase" id="RU003452"/>
    </source>
</evidence>
<evidence type="ECO:0000313" key="4">
    <source>
        <dbReference type="EMBL" id="MFB9774899.1"/>
    </source>
</evidence>
<sequence>MFNDEQFNIKNDRMGDHVRRGNSAAQPAVESETQWAAEDLDLEAYLDRIGLPESVAQRPDVDALAHLHRRHIDTFPFENVDHVLGNPVDVSMRGLNEKLVCRRRGGHCVELNLLFAAALQRLGYAVTRRAARVSVPGRPSARSHTILYVSAGDETWLADTAFSPGLLAPVPLRPGAQVEQSGKTYEVTQDAHGEWALRVVSPEVRELYRFTDEYLNWFDFDMIATWGAHNPASPISGDLFVARRTENAHLVLRGRTFTTTDRAGNRSVLDIDAPQLPKLLRAEFGIQLTGAEAATLIERVLVSENQPNSSHDGSAVQESVKEEISVR</sequence>
<evidence type="ECO:0000256" key="3">
    <source>
        <dbReference type="SAM" id="MobiDB-lite"/>
    </source>
</evidence>
<protein>
    <submittedName>
        <fullName evidence="4">Arylamine N-acetyltransferase</fullName>
    </submittedName>
</protein>
<dbReference type="PANTHER" id="PTHR11786">
    <property type="entry name" value="N-HYDROXYARYLAMINE O-ACETYLTRANSFERASE"/>
    <property type="match status" value="1"/>
</dbReference>
<comment type="caution">
    <text evidence="4">The sequence shown here is derived from an EMBL/GenBank/DDBJ whole genome shotgun (WGS) entry which is preliminary data.</text>
</comment>
<comment type="similarity">
    <text evidence="1 2">Belongs to the arylamine N-acetyltransferase family.</text>
</comment>
<dbReference type="EMBL" id="JBHMAU010000003">
    <property type="protein sequence ID" value="MFB9774899.1"/>
    <property type="molecule type" value="Genomic_DNA"/>
</dbReference>
<dbReference type="InterPro" id="IPR001447">
    <property type="entry name" value="Arylamine_N-AcTrfase"/>
</dbReference>
<dbReference type="RefSeq" id="WP_376837566.1">
    <property type="nucleotide sequence ID" value="NZ_JBHMAU010000003.1"/>
</dbReference>